<dbReference type="EMBL" id="CAMXCT010002324">
    <property type="protein sequence ID" value="CAI3997346.1"/>
    <property type="molecule type" value="Genomic_DNA"/>
</dbReference>
<reference evidence="2 3" key="2">
    <citation type="submission" date="2024-05" db="EMBL/GenBank/DDBJ databases">
        <authorList>
            <person name="Chen Y."/>
            <person name="Shah S."/>
            <person name="Dougan E. K."/>
            <person name="Thang M."/>
            <person name="Chan C."/>
        </authorList>
    </citation>
    <scope>NUCLEOTIDE SEQUENCE [LARGE SCALE GENOMIC DNA]</scope>
</reference>
<comment type="caution">
    <text evidence="1">The sequence shown here is derived from an EMBL/GenBank/DDBJ whole genome shotgun (WGS) entry which is preliminary data.</text>
</comment>
<name>A0A9P1CW16_9DINO</name>
<evidence type="ECO:0000313" key="2">
    <source>
        <dbReference type="EMBL" id="CAL4784658.1"/>
    </source>
</evidence>
<dbReference type="EMBL" id="CAMXCT020002324">
    <property type="protein sequence ID" value="CAL1150721.1"/>
    <property type="molecule type" value="Genomic_DNA"/>
</dbReference>
<proteinExistence type="predicted"/>
<gene>
    <name evidence="1" type="ORF">C1SCF055_LOCUS23735</name>
</gene>
<organism evidence="1">
    <name type="scientific">Cladocopium goreaui</name>
    <dbReference type="NCBI Taxonomy" id="2562237"/>
    <lineage>
        <taxon>Eukaryota</taxon>
        <taxon>Sar</taxon>
        <taxon>Alveolata</taxon>
        <taxon>Dinophyceae</taxon>
        <taxon>Suessiales</taxon>
        <taxon>Symbiodiniaceae</taxon>
        <taxon>Cladocopium</taxon>
    </lineage>
</organism>
<dbReference type="OrthoDB" id="411317at2759"/>
<evidence type="ECO:0000313" key="1">
    <source>
        <dbReference type="EMBL" id="CAI3997346.1"/>
    </source>
</evidence>
<dbReference type="AlphaFoldDB" id="A0A9P1CW16"/>
<sequence>MASLHIGSWSGLPMRSSDDALRKKREARDKALVAEVAALDERPKSRETLIRWNLHPAGRVLPAPWALLHRNATADLEVTNVQRTDLDDPERVEVSPKMWDREMLQLCSATQRAALCGSLRDGGRAKDLVEPYVPLRPPRALEKPPVIRYHHQLPSPARDRGSGFHPENHRGTVRFNLQLDGRRPFLPSAQGKVFREPTFLPRGEDLAHWDKERIIAPERAYRASERGSSKFYDERRKQLPAWKPAGSKVLRHGDLSRVGANLMRGAGMPR</sequence>
<dbReference type="Proteomes" id="UP001152797">
    <property type="component" value="Unassembled WGS sequence"/>
</dbReference>
<keyword evidence="3" id="KW-1185">Reference proteome</keyword>
<evidence type="ECO:0000313" key="3">
    <source>
        <dbReference type="Proteomes" id="UP001152797"/>
    </source>
</evidence>
<protein>
    <submittedName>
        <fullName evidence="1">Uncharacterized protein</fullName>
    </submittedName>
</protein>
<reference evidence="1" key="1">
    <citation type="submission" date="2022-10" db="EMBL/GenBank/DDBJ databases">
        <authorList>
            <person name="Chen Y."/>
            <person name="Dougan E. K."/>
            <person name="Chan C."/>
            <person name="Rhodes N."/>
            <person name="Thang M."/>
        </authorList>
    </citation>
    <scope>NUCLEOTIDE SEQUENCE</scope>
</reference>
<accession>A0A9P1CW16</accession>
<dbReference type="EMBL" id="CAMXCT030002324">
    <property type="protein sequence ID" value="CAL4784658.1"/>
    <property type="molecule type" value="Genomic_DNA"/>
</dbReference>